<evidence type="ECO:0000313" key="2">
    <source>
        <dbReference type="EMBL" id="KAF3763716.1"/>
    </source>
</evidence>
<feature type="non-terminal residue" evidence="2">
    <location>
        <position position="1"/>
    </location>
</feature>
<dbReference type="Pfam" id="PF03732">
    <property type="entry name" value="Retrotrans_gag"/>
    <property type="match status" value="1"/>
</dbReference>
<organism evidence="2 3">
    <name type="scientific">Cryphonectria parasitica (strain ATCC 38755 / EP155)</name>
    <dbReference type="NCBI Taxonomy" id="660469"/>
    <lineage>
        <taxon>Eukaryota</taxon>
        <taxon>Fungi</taxon>
        <taxon>Dikarya</taxon>
        <taxon>Ascomycota</taxon>
        <taxon>Pezizomycotina</taxon>
        <taxon>Sordariomycetes</taxon>
        <taxon>Sordariomycetidae</taxon>
        <taxon>Diaporthales</taxon>
        <taxon>Cryphonectriaceae</taxon>
        <taxon>Cryphonectria-Endothia species complex</taxon>
        <taxon>Cryphonectria</taxon>
    </lineage>
</organism>
<dbReference type="RefSeq" id="XP_040774677.1">
    <property type="nucleotide sequence ID" value="XM_040917447.1"/>
</dbReference>
<dbReference type="OrthoDB" id="4769838at2759"/>
<protein>
    <recommendedName>
        <fullName evidence="1">Retrotransposon gag domain-containing protein</fullName>
    </recommendedName>
</protein>
<dbReference type="AlphaFoldDB" id="A0A9P5CN35"/>
<name>A0A9P5CN35_CRYP1</name>
<accession>A0A9P5CN35</accession>
<dbReference type="Proteomes" id="UP000803844">
    <property type="component" value="Unassembled WGS sequence"/>
</dbReference>
<dbReference type="InterPro" id="IPR005162">
    <property type="entry name" value="Retrotrans_gag_dom"/>
</dbReference>
<evidence type="ECO:0000259" key="1">
    <source>
        <dbReference type="Pfam" id="PF03732"/>
    </source>
</evidence>
<evidence type="ECO:0000313" key="3">
    <source>
        <dbReference type="Proteomes" id="UP000803844"/>
    </source>
</evidence>
<feature type="domain" description="Retrotransposon gag" evidence="1">
    <location>
        <begin position="21"/>
        <end position="73"/>
    </location>
</feature>
<sequence>YKLSLCNYLKYQNNSNMHIQDIKNIFDSFESFEKALKETFNNLNEKYTIAQQLINLKQTKLASAYIIRFKQLSA</sequence>
<reference evidence="2" key="1">
    <citation type="journal article" date="2020" name="Phytopathology">
        <title>Genome sequence of the chestnut blight fungus Cryphonectria parasitica EP155: A fundamental resource for an archetypical invasive plant pathogen.</title>
        <authorList>
            <person name="Crouch J.A."/>
            <person name="Dawe A."/>
            <person name="Aerts A."/>
            <person name="Barry K."/>
            <person name="Churchill A.C.L."/>
            <person name="Grimwood J."/>
            <person name="Hillman B."/>
            <person name="Milgroom M.G."/>
            <person name="Pangilinan J."/>
            <person name="Smith M."/>
            <person name="Salamov A."/>
            <person name="Schmutz J."/>
            <person name="Yadav J."/>
            <person name="Grigoriev I.V."/>
            <person name="Nuss D."/>
        </authorList>
    </citation>
    <scope>NUCLEOTIDE SEQUENCE</scope>
    <source>
        <strain evidence="2">EP155</strain>
    </source>
</reference>
<gene>
    <name evidence="2" type="ORF">M406DRAFT_261534</name>
</gene>
<dbReference type="EMBL" id="MU032349">
    <property type="protein sequence ID" value="KAF3763716.1"/>
    <property type="molecule type" value="Genomic_DNA"/>
</dbReference>
<proteinExistence type="predicted"/>
<keyword evidence="3" id="KW-1185">Reference proteome</keyword>
<comment type="caution">
    <text evidence="2">The sequence shown here is derived from an EMBL/GenBank/DDBJ whole genome shotgun (WGS) entry which is preliminary data.</text>
</comment>
<dbReference type="GeneID" id="63834576"/>